<evidence type="ECO:0000313" key="6">
    <source>
        <dbReference type="Proteomes" id="UP000755585"/>
    </source>
</evidence>
<evidence type="ECO:0000313" key="5">
    <source>
        <dbReference type="EMBL" id="MBP2351894.1"/>
    </source>
</evidence>
<evidence type="ECO:0000256" key="3">
    <source>
        <dbReference type="SAM" id="SignalP"/>
    </source>
</evidence>
<dbReference type="Pfam" id="PF00089">
    <property type="entry name" value="Trypsin"/>
    <property type="match status" value="1"/>
</dbReference>
<comment type="similarity">
    <text evidence="1">Belongs to the peptidase S1 family.</text>
</comment>
<gene>
    <name evidence="5" type="ORF">JOF29_002977</name>
</gene>
<evidence type="ECO:0000259" key="4">
    <source>
        <dbReference type="PROSITE" id="PS50240"/>
    </source>
</evidence>
<dbReference type="InterPro" id="IPR009003">
    <property type="entry name" value="Peptidase_S1_PA"/>
</dbReference>
<evidence type="ECO:0000256" key="2">
    <source>
        <dbReference type="ARBA" id="ARBA00023157"/>
    </source>
</evidence>
<accession>A0ABS4UK37</accession>
<dbReference type="PANTHER" id="PTHR24276:SF98">
    <property type="entry name" value="FI18310P1-RELATED"/>
    <property type="match status" value="1"/>
</dbReference>
<feature type="chain" id="PRO_5045323953" evidence="3">
    <location>
        <begin position="23"/>
        <end position="278"/>
    </location>
</feature>
<comment type="caution">
    <text evidence="5">The sequence shown here is derived from an EMBL/GenBank/DDBJ whole genome shotgun (WGS) entry which is preliminary data.</text>
</comment>
<reference evidence="5 6" key="1">
    <citation type="submission" date="2021-03" db="EMBL/GenBank/DDBJ databases">
        <title>Sequencing the genomes of 1000 actinobacteria strains.</title>
        <authorList>
            <person name="Klenk H.-P."/>
        </authorList>
    </citation>
    <scope>NUCLEOTIDE SEQUENCE [LARGE SCALE GENOMIC DNA]</scope>
    <source>
        <strain evidence="5 6">DSM 18824</strain>
    </source>
</reference>
<evidence type="ECO:0000256" key="1">
    <source>
        <dbReference type="ARBA" id="ARBA00007664"/>
    </source>
</evidence>
<dbReference type="Proteomes" id="UP000755585">
    <property type="component" value="Unassembled WGS sequence"/>
</dbReference>
<dbReference type="InterPro" id="IPR050430">
    <property type="entry name" value="Peptidase_S1"/>
</dbReference>
<keyword evidence="2" id="KW-1015">Disulfide bond</keyword>
<sequence>MRIRLLGTVASAAAAMIGVAVAAPVPAQAIIGGQSVVENYSFVVSIQRAYNGDPNTQYCGGALVAPHWVATAAHCVTKPGTNGAPYTVTPPSTFHVRVGSNDRTVGGVTANVTDIVLPPNWVNSADRNNGDDIALIRLDHSLSQAVAPLARDTPDVGAQTRLIGWGYTSVDQNSPVQLPKDLQQLDSPIVSPSTPSCVTDPVDGDAYGIRAGDFCTDYPDSTSGSCGGDSGTPVIWKVKGRWQLVGVQSRAPGEVCGATPDIDTSVPDHLNWLLSIIK</sequence>
<feature type="signal peptide" evidence="3">
    <location>
        <begin position="1"/>
        <end position="22"/>
    </location>
</feature>
<dbReference type="PROSITE" id="PS50240">
    <property type="entry name" value="TRYPSIN_DOM"/>
    <property type="match status" value="1"/>
</dbReference>
<name>A0ABS4UK37_9ACTN</name>
<feature type="domain" description="Peptidase S1" evidence="4">
    <location>
        <begin position="30"/>
        <end position="278"/>
    </location>
</feature>
<dbReference type="SMART" id="SM00020">
    <property type="entry name" value="Tryp_SPc"/>
    <property type="match status" value="1"/>
</dbReference>
<dbReference type="InterPro" id="IPR001254">
    <property type="entry name" value="Trypsin_dom"/>
</dbReference>
<dbReference type="EMBL" id="JAGINT010000001">
    <property type="protein sequence ID" value="MBP2351894.1"/>
    <property type="molecule type" value="Genomic_DNA"/>
</dbReference>
<dbReference type="InterPro" id="IPR001314">
    <property type="entry name" value="Peptidase_S1A"/>
</dbReference>
<dbReference type="SUPFAM" id="SSF50494">
    <property type="entry name" value="Trypsin-like serine proteases"/>
    <property type="match status" value="1"/>
</dbReference>
<dbReference type="RefSeq" id="WP_209694730.1">
    <property type="nucleotide sequence ID" value="NZ_BAAAVU010000002.1"/>
</dbReference>
<dbReference type="PANTHER" id="PTHR24276">
    <property type="entry name" value="POLYSERASE-RELATED"/>
    <property type="match status" value="1"/>
</dbReference>
<dbReference type="Gene3D" id="2.40.10.10">
    <property type="entry name" value="Trypsin-like serine proteases"/>
    <property type="match status" value="1"/>
</dbReference>
<dbReference type="CDD" id="cd00190">
    <property type="entry name" value="Tryp_SPc"/>
    <property type="match status" value="1"/>
</dbReference>
<protein>
    <submittedName>
        <fullName evidence="5">Secreted trypsin-like serine protease</fullName>
    </submittedName>
</protein>
<keyword evidence="6" id="KW-1185">Reference proteome</keyword>
<organism evidence="5 6">
    <name type="scientific">Kribbella aluminosa</name>
    <dbReference type="NCBI Taxonomy" id="416017"/>
    <lineage>
        <taxon>Bacteria</taxon>
        <taxon>Bacillati</taxon>
        <taxon>Actinomycetota</taxon>
        <taxon>Actinomycetes</taxon>
        <taxon>Propionibacteriales</taxon>
        <taxon>Kribbellaceae</taxon>
        <taxon>Kribbella</taxon>
    </lineage>
</organism>
<keyword evidence="3" id="KW-0732">Signal</keyword>
<dbReference type="InterPro" id="IPR043504">
    <property type="entry name" value="Peptidase_S1_PA_chymotrypsin"/>
</dbReference>
<proteinExistence type="inferred from homology"/>
<dbReference type="PRINTS" id="PR00722">
    <property type="entry name" value="CHYMOTRYPSIN"/>
</dbReference>